<evidence type="ECO:0000313" key="4">
    <source>
        <dbReference type="Proteomes" id="UP000694558"/>
    </source>
</evidence>
<feature type="domain" description="RGS" evidence="2">
    <location>
        <begin position="4"/>
        <end position="110"/>
    </location>
</feature>
<reference evidence="3" key="2">
    <citation type="submission" date="2025-08" db="UniProtKB">
        <authorList>
            <consortium name="Ensembl"/>
        </authorList>
    </citation>
    <scope>IDENTIFICATION</scope>
</reference>
<dbReference type="PANTHER" id="PTHR46583:SF1">
    <property type="entry name" value="REGULATOR OF G-PROTEIN SIGNALING 22"/>
    <property type="match status" value="1"/>
</dbReference>
<feature type="domain" description="RGS" evidence="2">
    <location>
        <begin position="191"/>
        <end position="313"/>
    </location>
</feature>
<dbReference type="InterPro" id="IPR042651">
    <property type="entry name" value="Rgs22"/>
</dbReference>
<dbReference type="GO" id="GO:0005634">
    <property type="term" value="C:nucleus"/>
    <property type="evidence" value="ECO:0007669"/>
    <property type="project" value="TreeGrafter"/>
</dbReference>
<dbReference type="InterPro" id="IPR016137">
    <property type="entry name" value="RGS"/>
</dbReference>
<reference evidence="3" key="1">
    <citation type="submission" date="2023-05" db="EMBL/GenBank/DDBJ databases">
        <title>High-quality long-read genome of Scophthalmus maximus.</title>
        <authorList>
            <person name="Lien S."/>
            <person name="Martinez P."/>
        </authorList>
    </citation>
    <scope>NUCLEOTIDE SEQUENCE [LARGE SCALE GENOMIC DNA]</scope>
</reference>
<dbReference type="InterPro" id="IPR044926">
    <property type="entry name" value="RGS_subdomain_2"/>
</dbReference>
<dbReference type="InterPro" id="IPR036305">
    <property type="entry name" value="RGS_sf"/>
</dbReference>
<proteinExistence type="predicted"/>
<dbReference type="GO" id="GO:0005737">
    <property type="term" value="C:cytoplasm"/>
    <property type="evidence" value="ECO:0007669"/>
    <property type="project" value="TreeGrafter"/>
</dbReference>
<dbReference type="PROSITE" id="PS50132">
    <property type="entry name" value="RGS"/>
    <property type="match status" value="3"/>
</dbReference>
<accession>A0A8D3AHS6</accession>
<dbReference type="GeneTree" id="ENSGT00500000044936"/>
<feature type="domain" description="RGS" evidence="2">
    <location>
        <begin position="347"/>
        <end position="446"/>
    </location>
</feature>
<dbReference type="PANTHER" id="PTHR46583">
    <property type="entry name" value="REGULATOR OF G-PROTEIN SIGNALING 22"/>
    <property type="match status" value="1"/>
</dbReference>
<protein>
    <recommendedName>
        <fullName evidence="2">RGS domain-containing protein</fullName>
    </recommendedName>
</protein>
<dbReference type="GO" id="GO:0001965">
    <property type="term" value="F:G-protein alpha-subunit binding"/>
    <property type="evidence" value="ECO:0007669"/>
    <property type="project" value="InterPro"/>
</dbReference>
<name>A0A8D3AHS6_SCOMX</name>
<organism evidence="3 4">
    <name type="scientific">Scophthalmus maximus</name>
    <name type="common">Turbot</name>
    <name type="synonym">Psetta maxima</name>
    <dbReference type="NCBI Taxonomy" id="52904"/>
    <lineage>
        <taxon>Eukaryota</taxon>
        <taxon>Metazoa</taxon>
        <taxon>Chordata</taxon>
        <taxon>Craniata</taxon>
        <taxon>Vertebrata</taxon>
        <taxon>Euteleostomi</taxon>
        <taxon>Actinopterygii</taxon>
        <taxon>Neopterygii</taxon>
        <taxon>Teleostei</taxon>
        <taxon>Neoteleostei</taxon>
        <taxon>Acanthomorphata</taxon>
        <taxon>Carangaria</taxon>
        <taxon>Pleuronectiformes</taxon>
        <taxon>Pleuronectoidei</taxon>
        <taxon>Scophthalmidae</taxon>
        <taxon>Scophthalmus</taxon>
    </lineage>
</organism>
<feature type="region of interest" description="Disordered" evidence="1">
    <location>
        <begin position="453"/>
        <end position="497"/>
    </location>
</feature>
<dbReference type="AlphaFoldDB" id="A0A8D3AHS6"/>
<dbReference type="Ensembl" id="ENSSMAT00000018702.2">
    <property type="protein sequence ID" value="ENSSMAP00000018473.2"/>
    <property type="gene ID" value="ENSSMAG00000011117.2"/>
</dbReference>
<dbReference type="SUPFAM" id="SSF48097">
    <property type="entry name" value="Regulator of G-protein signaling, RGS"/>
    <property type="match status" value="3"/>
</dbReference>
<sequence length="497" mass="58151">VEEMLQALHVDSHAGLYFTHFCVQSGNQLWENTVYFWTDLQHYHELFYQDGLDTYRVQREAQLLYSTYLSTSARRSVGVDEEIRRKVYERLMPAFEELLDEVEEHTLDILLQPWMLLHSRDKDSFQKVAMVTVCDEGFEPHLFYLYSLILCILLPQMQRPRSAPPLAPPFSKGPQVPDAWANVSPSYQGYRLGSLLRQPPEVGHFMSFLQEKDSSIHLACWLDLEQYKRTPQKDRAVKHERTSHLWTKYLNRKYFFGYQSPATMEQQNNILHLTGGLGMKISNLVVVEIQEIVRNHIEEKWLPRFLSTAEFTERQRKKAQVDVRLHPTTLVFVADHLWMSSSKEILLFRQILLNPVTCMQFQHFVSPRGDLLEKDLLFWLEVQKYKDLCHSHSDEATIQQKISTIIDCFINSSMPPTLQIDVPPEQARRILEERHELGPYIFREAQSTQPELCRCRRSGGPKNTDQEKKRRRTAARTTTRNESEEVEAGSGGIPRSR</sequence>
<evidence type="ECO:0000259" key="2">
    <source>
        <dbReference type="PROSITE" id="PS50132"/>
    </source>
</evidence>
<dbReference type="GO" id="GO:0009966">
    <property type="term" value="P:regulation of signal transduction"/>
    <property type="evidence" value="ECO:0007669"/>
    <property type="project" value="InterPro"/>
</dbReference>
<dbReference type="Pfam" id="PF00615">
    <property type="entry name" value="RGS"/>
    <property type="match status" value="3"/>
</dbReference>
<evidence type="ECO:0000313" key="3">
    <source>
        <dbReference type="Ensembl" id="ENSSMAP00000018473.2"/>
    </source>
</evidence>
<dbReference type="Gene3D" id="1.10.167.10">
    <property type="entry name" value="Regulator of G-protein Signalling 4, domain 2"/>
    <property type="match status" value="3"/>
</dbReference>
<dbReference type="SMART" id="SM00315">
    <property type="entry name" value="RGS"/>
    <property type="match status" value="2"/>
</dbReference>
<evidence type="ECO:0000256" key="1">
    <source>
        <dbReference type="SAM" id="MobiDB-lite"/>
    </source>
</evidence>
<dbReference type="Proteomes" id="UP000694558">
    <property type="component" value="Chromosome 1"/>
</dbReference>